<proteinExistence type="predicted"/>
<organism evidence="2 3">
    <name type="scientific">Phanerochaete sordida</name>
    <dbReference type="NCBI Taxonomy" id="48140"/>
    <lineage>
        <taxon>Eukaryota</taxon>
        <taxon>Fungi</taxon>
        <taxon>Dikarya</taxon>
        <taxon>Basidiomycota</taxon>
        <taxon>Agaricomycotina</taxon>
        <taxon>Agaricomycetes</taxon>
        <taxon>Polyporales</taxon>
        <taxon>Phanerochaetaceae</taxon>
        <taxon>Phanerochaete</taxon>
    </lineage>
</organism>
<reference evidence="2 3" key="1">
    <citation type="submission" date="2021-08" db="EMBL/GenBank/DDBJ databases">
        <title>Draft Genome Sequence of Phanerochaete sordida strain YK-624.</title>
        <authorList>
            <person name="Mori T."/>
            <person name="Dohra H."/>
            <person name="Suzuki T."/>
            <person name="Kawagishi H."/>
            <person name="Hirai H."/>
        </authorList>
    </citation>
    <scope>NUCLEOTIDE SEQUENCE [LARGE SCALE GENOMIC DNA]</scope>
    <source>
        <strain evidence="2 3">YK-624</strain>
    </source>
</reference>
<dbReference type="Proteomes" id="UP000703269">
    <property type="component" value="Unassembled WGS sequence"/>
</dbReference>
<evidence type="ECO:0000256" key="1">
    <source>
        <dbReference type="SAM" id="Coils"/>
    </source>
</evidence>
<evidence type="ECO:0000313" key="3">
    <source>
        <dbReference type="Proteomes" id="UP000703269"/>
    </source>
</evidence>
<name>A0A9P3LIJ2_9APHY</name>
<feature type="coiled-coil region" evidence="1">
    <location>
        <begin position="147"/>
        <end position="244"/>
    </location>
</feature>
<keyword evidence="1" id="KW-0175">Coiled coil</keyword>
<dbReference type="AlphaFoldDB" id="A0A9P3LIJ2"/>
<dbReference type="EMBL" id="BPQB01000057">
    <property type="protein sequence ID" value="GJE96223.1"/>
    <property type="molecule type" value="Genomic_DNA"/>
</dbReference>
<keyword evidence="3" id="KW-1185">Reference proteome</keyword>
<comment type="caution">
    <text evidence="2">The sequence shown here is derived from an EMBL/GenBank/DDBJ whole genome shotgun (WGS) entry which is preliminary data.</text>
</comment>
<sequence>MVVDIFKRSLSKRSFVPIFENNSHNLKGDALFALPGASASFHALPLFRNVEFKIRVGDFDETISNTKRYPSSSQCSQARSESDIARLTSQLSATSEKMCSLEHETREKDLLILALSRSQDQLRSRLDDASDDTTQALRDRDLAMVQLDDALDEVENLKCVLGSKEAELATAHDKGAQREVTLKYLDDQVEEMRADGVRLRQTIRELEGRDDRRESVEQVLREEIAALKSQLAVSNDKCDALQAALNREDERTHSAHAYIAGLQDTLAVFEPEDRRLPVAAGVPTDRTEIFDSHEPRQFGGSEDLFVPRIALSVSSPSCAKRATADNGSPFISMLRCSTSAVLCATTRTNVLALSPTIHSFFTPSTPVRAGSSARRLHLLTRRSQTISAAASLASFCSSLALA</sequence>
<protein>
    <submittedName>
        <fullName evidence="2">Uncharacterized protein</fullName>
    </submittedName>
</protein>
<gene>
    <name evidence="2" type="ORF">PsYK624_124170</name>
</gene>
<accession>A0A9P3LIJ2</accession>
<evidence type="ECO:0000313" key="2">
    <source>
        <dbReference type="EMBL" id="GJE96223.1"/>
    </source>
</evidence>